<organism evidence="1 2">
    <name type="scientific">Caerostris extrusa</name>
    <name type="common">Bark spider</name>
    <name type="synonym">Caerostris bankana</name>
    <dbReference type="NCBI Taxonomy" id="172846"/>
    <lineage>
        <taxon>Eukaryota</taxon>
        <taxon>Metazoa</taxon>
        <taxon>Ecdysozoa</taxon>
        <taxon>Arthropoda</taxon>
        <taxon>Chelicerata</taxon>
        <taxon>Arachnida</taxon>
        <taxon>Araneae</taxon>
        <taxon>Araneomorphae</taxon>
        <taxon>Entelegynae</taxon>
        <taxon>Araneoidea</taxon>
        <taxon>Araneidae</taxon>
        <taxon>Caerostris</taxon>
    </lineage>
</organism>
<keyword evidence="2" id="KW-1185">Reference proteome</keyword>
<evidence type="ECO:0000313" key="2">
    <source>
        <dbReference type="Proteomes" id="UP001054945"/>
    </source>
</evidence>
<feature type="non-terminal residue" evidence="1">
    <location>
        <position position="47"/>
    </location>
</feature>
<proteinExistence type="predicted"/>
<dbReference type="Proteomes" id="UP001054945">
    <property type="component" value="Unassembled WGS sequence"/>
</dbReference>
<accession>A0AAV4PUW2</accession>
<reference evidence="1 2" key="1">
    <citation type="submission" date="2021-06" db="EMBL/GenBank/DDBJ databases">
        <title>Caerostris extrusa draft genome.</title>
        <authorList>
            <person name="Kono N."/>
            <person name="Arakawa K."/>
        </authorList>
    </citation>
    <scope>NUCLEOTIDE SEQUENCE [LARGE SCALE GENOMIC DNA]</scope>
</reference>
<dbReference type="EMBL" id="BPLR01005067">
    <property type="protein sequence ID" value="GIX99584.1"/>
    <property type="molecule type" value="Genomic_DNA"/>
</dbReference>
<sequence length="47" mass="5300">MARHCYRHSLKSTRGESIGGLESNFWVQKTQTQPNLACAIGFGFNQE</sequence>
<name>A0AAV4PUW2_CAEEX</name>
<protein>
    <submittedName>
        <fullName evidence="1">Uncharacterized protein</fullName>
    </submittedName>
</protein>
<evidence type="ECO:0000313" key="1">
    <source>
        <dbReference type="EMBL" id="GIX99584.1"/>
    </source>
</evidence>
<gene>
    <name evidence="1" type="ORF">CEXT_718761</name>
</gene>
<comment type="caution">
    <text evidence="1">The sequence shown here is derived from an EMBL/GenBank/DDBJ whole genome shotgun (WGS) entry which is preliminary data.</text>
</comment>
<dbReference type="AlphaFoldDB" id="A0AAV4PUW2"/>